<evidence type="ECO:0000256" key="3">
    <source>
        <dbReference type="SAM" id="SignalP"/>
    </source>
</evidence>
<name>A0A317SE52_9PEZI</name>
<keyword evidence="5" id="KW-1185">Reference proteome</keyword>
<reference evidence="4 5" key="1">
    <citation type="submission" date="2018-03" db="EMBL/GenBank/DDBJ databases">
        <title>Genomes of Pezizomycetes fungi and the evolution of truffles.</title>
        <authorList>
            <person name="Murat C."/>
            <person name="Payen T."/>
            <person name="Noel B."/>
            <person name="Kuo A."/>
            <person name="Martin F.M."/>
        </authorList>
    </citation>
    <scope>NUCLEOTIDE SEQUENCE [LARGE SCALE GENOMIC DNA]</scope>
    <source>
        <strain evidence="4">091103-1</strain>
    </source>
</reference>
<accession>A0A317SE52</accession>
<gene>
    <name evidence="4" type="ORF">C7212DRAFT_335031</name>
</gene>
<feature type="region of interest" description="Disordered" evidence="1">
    <location>
        <begin position="212"/>
        <end position="236"/>
    </location>
</feature>
<feature type="signal peptide" evidence="3">
    <location>
        <begin position="1"/>
        <end position="20"/>
    </location>
</feature>
<feature type="chain" id="PRO_5016237124" evidence="3">
    <location>
        <begin position="21"/>
        <end position="236"/>
    </location>
</feature>
<evidence type="ECO:0000313" key="5">
    <source>
        <dbReference type="Proteomes" id="UP000246991"/>
    </source>
</evidence>
<evidence type="ECO:0000256" key="2">
    <source>
        <dbReference type="SAM" id="Phobius"/>
    </source>
</evidence>
<dbReference type="Proteomes" id="UP000246991">
    <property type="component" value="Unassembled WGS sequence"/>
</dbReference>
<protein>
    <submittedName>
        <fullName evidence="4">Uncharacterized protein</fullName>
    </submittedName>
</protein>
<dbReference type="OrthoDB" id="5312765at2759"/>
<evidence type="ECO:0000313" key="4">
    <source>
        <dbReference type="EMBL" id="PWW72615.1"/>
    </source>
</evidence>
<proteinExistence type="predicted"/>
<sequence>MQITTSSWVLLSLSLPIALSTIPSTRRRIAPFYISEGSRDMPCYGFSPEQLERFTTATGFGSLAVLLTVVLGPLVVRNFLRQRRRLPAPREASSIVVIPLPREEKESLAFGENPDYHNIGFRYKPPGKMPPQSQCASPQLSAADELPPCTCCPAETNLGTESVGSGNPRMPPRRSPFKPILPGMKTMMEEGVDPVTGQRWRRKVVIYTRGLGDSSGEGSLAVDGQGGEEEAPVLRV</sequence>
<feature type="transmembrane region" description="Helical" evidence="2">
    <location>
        <begin position="54"/>
        <end position="76"/>
    </location>
</feature>
<keyword evidence="2" id="KW-0812">Transmembrane</keyword>
<dbReference type="EMBL" id="PYWC01000099">
    <property type="protein sequence ID" value="PWW72615.1"/>
    <property type="molecule type" value="Genomic_DNA"/>
</dbReference>
<keyword evidence="2" id="KW-0472">Membrane</keyword>
<comment type="caution">
    <text evidence="4">The sequence shown here is derived from an EMBL/GenBank/DDBJ whole genome shotgun (WGS) entry which is preliminary data.</text>
</comment>
<keyword evidence="3" id="KW-0732">Signal</keyword>
<dbReference type="AlphaFoldDB" id="A0A317SE52"/>
<keyword evidence="2" id="KW-1133">Transmembrane helix</keyword>
<organism evidence="4 5">
    <name type="scientific">Tuber magnatum</name>
    <name type="common">white Piedmont truffle</name>
    <dbReference type="NCBI Taxonomy" id="42249"/>
    <lineage>
        <taxon>Eukaryota</taxon>
        <taxon>Fungi</taxon>
        <taxon>Dikarya</taxon>
        <taxon>Ascomycota</taxon>
        <taxon>Pezizomycotina</taxon>
        <taxon>Pezizomycetes</taxon>
        <taxon>Pezizales</taxon>
        <taxon>Tuberaceae</taxon>
        <taxon>Tuber</taxon>
    </lineage>
</organism>
<feature type="compositionally biased region" description="Acidic residues" evidence="1">
    <location>
        <begin position="226"/>
        <end position="236"/>
    </location>
</feature>
<evidence type="ECO:0000256" key="1">
    <source>
        <dbReference type="SAM" id="MobiDB-lite"/>
    </source>
</evidence>